<feature type="chain" id="PRO_5042874310" description="Chemosensory protein" evidence="1">
    <location>
        <begin position="22"/>
        <end position="128"/>
    </location>
</feature>
<dbReference type="InterPro" id="IPR005055">
    <property type="entry name" value="A10/PebIII"/>
</dbReference>
<accession>A0AAN9Z5V1</accession>
<dbReference type="InterPro" id="IPR036682">
    <property type="entry name" value="OS_D_A10/PebIII_sf"/>
</dbReference>
<comment type="caution">
    <text evidence="2">The sequence shown here is derived from an EMBL/GenBank/DDBJ whole genome shotgun (WGS) entry which is preliminary data.</text>
</comment>
<evidence type="ECO:0000313" key="2">
    <source>
        <dbReference type="EMBL" id="KAK7865726.1"/>
    </source>
</evidence>
<proteinExistence type="predicted"/>
<dbReference type="PANTHER" id="PTHR11257:SF13">
    <property type="entry name" value="GEO07322P1"/>
    <property type="match status" value="1"/>
</dbReference>
<name>A0AAN9Z5V1_9ORTH</name>
<dbReference type="Pfam" id="PF03392">
    <property type="entry name" value="OS-D"/>
    <property type="match status" value="1"/>
</dbReference>
<keyword evidence="1" id="KW-0732">Signal</keyword>
<sequence length="128" mass="13936">MLGRAAVALAVALALAALCTAAPQETYSTRYDNVNLQALLADPSQVEKFLKCFLQEGDGEPCSEMGRRVKAVLPEALPSDCKKCTGAQRVGLAKTVQFLNAKLPQQWKQLEKKFDPQGAYAKAHPELF</sequence>
<dbReference type="Proteomes" id="UP001378592">
    <property type="component" value="Unassembled WGS sequence"/>
</dbReference>
<dbReference type="Gene3D" id="1.10.2080.10">
    <property type="entry name" value="Insect odorant-binding protein A10/Ejaculatory bulb-specific protein 3"/>
    <property type="match status" value="1"/>
</dbReference>
<evidence type="ECO:0000313" key="3">
    <source>
        <dbReference type="Proteomes" id="UP001378592"/>
    </source>
</evidence>
<evidence type="ECO:0000256" key="1">
    <source>
        <dbReference type="SAM" id="SignalP"/>
    </source>
</evidence>
<reference evidence="2 3" key="1">
    <citation type="submission" date="2024-03" db="EMBL/GenBank/DDBJ databases">
        <title>The genome assembly and annotation of the cricket Gryllus longicercus Weissman &amp; Gray.</title>
        <authorList>
            <person name="Szrajer S."/>
            <person name="Gray D."/>
            <person name="Ylla G."/>
        </authorList>
    </citation>
    <scope>NUCLEOTIDE SEQUENCE [LARGE SCALE GENOMIC DNA]</scope>
    <source>
        <strain evidence="2">DAG 2021-001</strain>
        <tissue evidence="2">Whole body minus gut</tissue>
    </source>
</reference>
<keyword evidence="3" id="KW-1185">Reference proteome</keyword>
<protein>
    <recommendedName>
        <fullName evidence="4">Chemosensory protein</fullName>
    </recommendedName>
</protein>
<dbReference type="PANTHER" id="PTHR11257">
    <property type="entry name" value="CHEMOSENSORY PROTEIN-RELATED"/>
    <property type="match status" value="1"/>
</dbReference>
<gene>
    <name evidence="2" type="ORF">R5R35_005520</name>
</gene>
<dbReference type="EMBL" id="JAZDUA010000167">
    <property type="protein sequence ID" value="KAK7865726.1"/>
    <property type="molecule type" value="Genomic_DNA"/>
</dbReference>
<evidence type="ECO:0008006" key="4">
    <source>
        <dbReference type="Google" id="ProtNLM"/>
    </source>
</evidence>
<organism evidence="2 3">
    <name type="scientific">Gryllus longicercus</name>
    <dbReference type="NCBI Taxonomy" id="2509291"/>
    <lineage>
        <taxon>Eukaryota</taxon>
        <taxon>Metazoa</taxon>
        <taxon>Ecdysozoa</taxon>
        <taxon>Arthropoda</taxon>
        <taxon>Hexapoda</taxon>
        <taxon>Insecta</taxon>
        <taxon>Pterygota</taxon>
        <taxon>Neoptera</taxon>
        <taxon>Polyneoptera</taxon>
        <taxon>Orthoptera</taxon>
        <taxon>Ensifera</taxon>
        <taxon>Gryllidea</taxon>
        <taxon>Grylloidea</taxon>
        <taxon>Gryllidae</taxon>
        <taxon>Gryllinae</taxon>
        <taxon>Gryllus</taxon>
    </lineage>
</organism>
<feature type="signal peptide" evidence="1">
    <location>
        <begin position="1"/>
        <end position="21"/>
    </location>
</feature>
<dbReference type="SUPFAM" id="SSF100910">
    <property type="entry name" value="Chemosensory protein Csp2"/>
    <property type="match status" value="1"/>
</dbReference>
<dbReference type="AlphaFoldDB" id="A0AAN9Z5V1"/>